<dbReference type="Gene3D" id="3.30.2010.10">
    <property type="entry name" value="Metalloproteases ('zincins'), catalytic domain"/>
    <property type="match status" value="1"/>
</dbReference>
<dbReference type="PANTHER" id="PTHR22726">
    <property type="entry name" value="METALLOENDOPEPTIDASE OMA1"/>
    <property type="match status" value="1"/>
</dbReference>
<evidence type="ECO:0000313" key="9">
    <source>
        <dbReference type="Proteomes" id="UP001217754"/>
    </source>
</evidence>
<evidence type="ECO:0000256" key="1">
    <source>
        <dbReference type="ARBA" id="ARBA00022670"/>
    </source>
</evidence>
<reference evidence="8" key="1">
    <citation type="submission" date="2023-03" db="EMBL/GenBank/DDBJ databases">
        <title>Mating type loci evolution in Malassezia.</title>
        <authorList>
            <person name="Coelho M.A."/>
        </authorList>
    </citation>
    <scope>NUCLEOTIDE SEQUENCE</scope>
    <source>
        <strain evidence="8">CBS 9431</strain>
    </source>
</reference>
<sequence length="327" mass="36541">MQGLLGGDPRRPKTQGELFAELLRQGAEEQLKKERIQQQQYGYQPVSRYPRQQQYEAYPAQNAASHGQRTAQAHPRLVLIVIVAGGAGVYYVFNLHKVPSTGRWRFMDVGIPEELRMGHQAYEETMRQYQGQLLSPSAPDSVRVRRVANRIIQACKELDAERAPHAPPTQWSVHVIRDSQQNAFALPGGSIFVFTGILPVCEDDDGLATVMAHEIAHQLARHSAEKMSGYKVVMALGFLLDLVGFDVGLSRIALNLLMSLPNSRKMESEADFLGLRIMSQACYNPDKAVNFWRRMNKGEEHGGIAESAQGLLSTHPVNSRRIDRATV</sequence>
<evidence type="ECO:0000256" key="5">
    <source>
        <dbReference type="ARBA" id="ARBA00023049"/>
    </source>
</evidence>
<dbReference type="RefSeq" id="XP_060120003.1">
    <property type="nucleotide sequence ID" value="XM_060264020.1"/>
</dbReference>
<keyword evidence="1 6" id="KW-0645">Protease</keyword>
<keyword evidence="3 6" id="KW-0378">Hydrolase</keyword>
<dbReference type="GO" id="GO:0034982">
    <property type="term" value="P:mitochondrial protein processing"/>
    <property type="evidence" value="ECO:0007669"/>
    <property type="project" value="TreeGrafter"/>
</dbReference>
<evidence type="ECO:0000313" key="8">
    <source>
        <dbReference type="EMBL" id="WFD37106.1"/>
    </source>
</evidence>
<gene>
    <name evidence="8" type="primary">OMA1</name>
    <name evidence="8" type="ORF">MJAP1_000048</name>
</gene>
<proteinExistence type="inferred from homology"/>
<protein>
    <submittedName>
        <fullName evidence="8">Metalloendopeptidase</fullName>
    </submittedName>
</protein>
<comment type="cofactor">
    <cofactor evidence="6">
        <name>Zn(2+)</name>
        <dbReference type="ChEBI" id="CHEBI:29105"/>
    </cofactor>
    <text evidence="6">Binds 1 zinc ion per subunit.</text>
</comment>
<dbReference type="GO" id="GO:0046872">
    <property type="term" value="F:metal ion binding"/>
    <property type="evidence" value="ECO:0007669"/>
    <property type="project" value="UniProtKB-KW"/>
</dbReference>
<dbReference type="Pfam" id="PF01435">
    <property type="entry name" value="Peptidase_M48"/>
    <property type="match status" value="1"/>
</dbReference>
<dbReference type="GO" id="GO:0004222">
    <property type="term" value="F:metalloendopeptidase activity"/>
    <property type="evidence" value="ECO:0007669"/>
    <property type="project" value="InterPro"/>
</dbReference>
<keyword evidence="5 6" id="KW-0482">Metalloprotease</keyword>
<keyword evidence="2" id="KW-0479">Metal-binding</keyword>
<dbReference type="GO" id="GO:0006515">
    <property type="term" value="P:protein quality control for misfolded or incompletely synthesized proteins"/>
    <property type="evidence" value="ECO:0007669"/>
    <property type="project" value="TreeGrafter"/>
</dbReference>
<feature type="domain" description="Peptidase M48" evidence="7">
    <location>
        <begin position="160"/>
        <end position="324"/>
    </location>
</feature>
<evidence type="ECO:0000256" key="3">
    <source>
        <dbReference type="ARBA" id="ARBA00022801"/>
    </source>
</evidence>
<dbReference type="EMBL" id="CP119958">
    <property type="protein sequence ID" value="WFD37106.1"/>
    <property type="molecule type" value="Genomic_DNA"/>
</dbReference>
<accession>A0AAF0EZK9</accession>
<comment type="similarity">
    <text evidence="6">Belongs to the peptidase M48 family.</text>
</comment>
<name>A0AAF0EZK9_9BASI</name>
<keyword evidence="4 6" id="KW-0862">Zinc</keyword>
<evidence type="ECO:0000256" key="2">
    <source>
        <dbReference type="ARBA" id="ARBA00022723"/>
    </source>
</evidence>
<evidence type="ECO:0000256" key="4">
    <source>
        <dbReference type="ARBA" id="ARBA00022833"/>
    </source>
</evidence>
<organism evidence="8 9">
    <name type="scientific">Malassezia japonica</name>
    <dbReference type="NCBI Taxonomy" id="223818"/>
    <lineage>
        <taxon>Eukaryota</taxon>
        <taxon>Fungi</taxon>
        <taxon>Dikarya</taxon>
        <taxon>Basidiomycota</taxon>
        <taxon>Ustilaginomycotina</taxon>
        <taxon>Malasseziomycetes</taxon>
        <taxon>Malasseziales</taxon>
        <taxon>Malasseziaceae</taxon>
        <taxon>Malassezia</taxon>
    </lineage>
</organism>
<dbReference type="AlphaFoldDB" id="A0AAF0EZK9"/>
<dbReference type="CDD" id="cd07331">
    <property type="entry name" value="M48C_Oma1_like"/>
    <property type="match status" value="1"/>
</dbReference>
<dbReference type="Proteomes" id="UP001217754">
    <property type="component" value="Chromosome 1"/>
</dbReference>
<keyword evidence="9" id="KW-1185">Reference proteome</keyword>
<dbReference type="PANTHER" id="PTHR22726:SF1">
    <property type="entry name" value="METALLOENDOPEPTIDASE OMA1, MITOCHONDRIAL"/>
    <property type="match status" value="1"/>
</dbReference>
<evidence type="ECO:0000259" key="7">
    <source>
        <dbReference type="Pfam" id="PF01435"/>
    </source>
</evidence>
<dbReference type="GeneID" id="85223697"/>
<evidence type="ECO:0000256" key="6">
    <source>
        <dbReference type="RuleBase" id="RU003983"/>
    </source>
</evidence>
<dbReference type="GO" id="GO:0005743">
    <property type="term" value="C:mitochondrial inner membrane"/>
    <property type="evidence" value="ECO:0007669"/>
    <property type="project" value="TreeGrafter"/>
</dbReference>
<dbReference type="InterPro" id="IPR051156">
    <property type="entry name" value="Mito/Outer_Membr_Metalloprot"/>
</dbReference>
<dbReference type="InterPro" id="IPR001915">
    <property type="entry name" value="Peptidase_M48"/>
</dbReference>